<reference evidence="2 3" key="1">
    <citation type="submission" date="2024-11" db="EMBL/GenBank/DDBJ databases">
        <title>Adaptive evolution of stress response genes in parasites aligns with host niche diversity.</title>
        <authorList>
            <person name="Hahn C."/>
            <person name="Resl P."/>
        </authorList>
    </citation>
    <scope>NUCLEOTIDE SEQUENCE [LARGE SCALE GENOMIC DNA]</scope>
    <source>
        <strain evidence="2">EGGRZ-B1_66</strain>
        <tissue evidence="2">Body</tissue>
    </source>
</reference>
<accession>A0ABD2Q0Y4</accession>
<gene>
    <name evidence="2" type="ORF">Ciccas_008134</name>
</gene>
<dbReference type="Proteomes" id="UP001626550">
    <property type="component" value="Unassembled WGS sequence"/>
</dbReference>
<organism evidence="2 3">
    <name type="scientific">Cichlidogyrus casuarinus</name>
    <dbReference type="NCBI Taxonomy" id="1844966"/>
    <lineage>
        <taxon>Eukaryota</taxon>
        <taxon>Metazoa</taxon>
        <taxon>Spiralia</taxon>
        <taxon>Lophotrochozoa</taxon>
        <taxon>Platyhelminthes</taxon>
        <taxon>Monogenea</taxon>
        <taxon>Monopisthocotylea</taxon>
        <taxon>Dactylogyridea</taxon>
        <taxon>Ancyrocephalidae</taxon>
        <taxon>Cichlidogyrus</taxon>
    </lineage>
</organism>
<protein>
    <submittedName>
        <fullName evidence="2">Uncharacterized protein</fullName>
    </submittedName>
</protein>
<evidence type="ECO:0000313" key="2">
    <source>
        <dbReference type="EMBL" id="KAL3313264.1"/>
    </source>
</evidence>
<dbReference type="AlphaFoldDB" id="A0ABD2Q0Y4"/>
<proteinExistence type="predicted"/>
<evidence type="ECO:0000313" key="3">
    <source>
        <dbReference type="Proteomes" id="UP001626550"/>
    </source>
</evidence>
<comment type="caution">
    <text evidence="2">The sequence shown here is derived from an EMBL/GenBank/DDBJ whole genome shotgun (WGS) entry which is preliminary data.</text>
</comment>
<sequence length="380" mass="42589">MHTTTTRIVPQHNATLDKAMQRLENLEHGSRASSTVHTNWQSGSPNRPSAMMTQSAYGHQQASHTPVYHRNVNGPGTRVIPARGGFHESYSATPLKINVYNSFVAEPMQPNDLIVFPASCDVQQIFRSVKSPPSSLASVVDLLANPNEILETCNHSVMHSPTGSAVWHQPRSHQRASYYQPYTDTYQSRAVSYSYPRYHDQTYLTCCQSFPTPLPMQSIQIPIIPSYQQRSYSYQPPQHSPSYNSFAGRPYAVSKHPTYSTSSYYSSSVQPQRSIINPRVHNYSPPSSSFYPHHHQKHIPHNAYQQFSSRYQRQPSQPRVTNRAGTVSIPARSPPRVQHLSTGGWGARESTRNTPAPLSPSPVKPGGRAFFDEEAGISEF</sequence>
<feature type="region of interest" description="Disordered" evidence="1">
    <location>
        <begin position="309"/>
        <end position="380"/>
    </location>
</feature>
<dbReference type="EMBL" id="JBJKFK010001371">
    <property type="protein sequence ID" value="KAL3313264.1"/>
    <property type="molecule type" value="Genomic_DNA"/>
</dbReference>
<feature type="compositionally biased region" description="Polar residues" evidence="1">
    <location>
        <begin position="309"/>
        <end position="325"/>
    </location>
</feature>
<feature type="region of interest" description="Disordered" evidence="1">
    <location>
        <begin position="28"/>
        <end position="69"/>
    </location>
</feature>
<evidence type="ECO:0000256" key="1">
    <source>
        <dbReference type="SAM" id="MobiDB-lite"/>
    </source>
</evidence>
<name>A0ABD2Q0Y4_9PLAT</name>
<keyword evidence="3" id="KW-1185">Reference proteome</keyword>
<feature type="compositionally biased region" description="Polar residues" evidence="1">
    <location>
        <begin position="31"/>
        <end position="64"/>
    </location>
</feature>